<evidence type="ECO:0000256" key="2">
    <source>
        <dbReference type="ARBA" id="ARBA00023043"/>
    </source>
</evidence>
<evidence type="ECO:0000256" key="1">
    <source>
        <dbReference type="ARBA" id="ARBA00022737"/>
    </source>
</evidence>
<evidence type="ECO:0000313" key="4">
    <source>
        <dbReference type="Proteomes" id="UP000039865"/>
    </source>
</evidence>
<proteinExistence type="predicted"/>
<sequence length="317" mass="36804">MNDQTFLGQVKNLLQIGDVDFLQKLLTTQKITNASQYSQLFAKLKQTFYYDVQHQVCKNGSIEVLQFLRSKSSSKDFNIDFADQNNQNCLHYAVQRNNLGFVKYILLEDQDKQTNQMLNKIDINMRSQDKGESPLFFALSKLKSDTDKIKMVNLLLQRQDIDVGVINNDKKLAFEAYNNQFSSDPAANLIEKAYILKNDINKQKNLSGYEGSMFLLKNISTSDQNQLLNKQTPLEKKEELIESHIFDQALDLNYKQELQQQLLNSKALQDRFKHLQHQSTVDSFKYIDKDELKKALDKRLMEFTGMTLIRNIKDAFA</sequence>
<protein>
    <submittedName>
        <fullName evidence="3">Uncharacterized protein</fullName>
    </submittedName>
</protein>
<dbReference type="AlphaFoldDB" id="A0A078BE05"/>
<dbReference type="EMBL" id="CCKQ01019775">
    <property type="protein sequence ID" value="CDW91813.1"/>
    <property type="molecule type" value="Genomic_DNA"/>
</dbReference>
<dbReference type="SMART" id="SM00248">
    <property type="entry name" value="ANK"/>
    <property type="match status" value="3"/>
</dbReference>
<organism evidence="3 4">
    <name type="scientific">Stylonychia lemnae</name>
    <name type="common">Ciliate</name>
    <dbReference type="NCBI Taxonomy" id="5949"/>
    <lineage>
        <taxon>Eukaryota</taxon>
        <taxon>Sar</taxon>
        <taxon>Alveolata</taxon>
        <taxon>Ciliophora</taxon>
        <taxon>Intramacronucleata</taxon>
        <taxon>Spirotrichea</taxon>
        <taxon>Stichotrichia</taxon>
        <taxon>Sporadotrichida</taxon>
        <taxon>Oxytrichidae</taxon>
        <taxon>Stylonychinae</taxon>
        <taxon>Stylonychia</taxon>
    </lineage>
</organism>
<dbReference type="Pfam" id="PF12796">
    <property type="entry name" value="Ank_2"/>
    <property type="match status" value="1"/>
</dbReference>
<dbReference type="PANTHER" id="PTHR24161">
    <property type="entry name" value="ANK_REP_REGION DOMAIN-CONTAINING PROTEIN-RELATED"/>
    <property type="match status" value="1"/>
</dbReference>
<name>A0A078BE05_STYLE</name>
<dbReference type="InterPro" id="IPR036770">
    <property type="entry name" value="Ankyrin_rpt-contain_sf"/>
</dbReference>
<gene>
    <name evidence="3" type="primary">Contig17985.g19125</name>
    <name evidence="3" type="ORF">STYLEM_20974</name>
</gene>
<dbReference type="InterPro" id="IPR002110">
    <property type="entry name" value="Ankyrin_rpt"/>
</dbReference>
<reference evidence="3 4" key="1">
    <citation type="submission" date="2014-06" db="EMBL/GenBank/DDBJ databases">
        <authorList>
            <person name="Swart Estienne"/>
        </authorList>
    </citation>
    <scope>NUCLEOTIDE SEQUENCE [LARGE SCALE GENOMIC DNA]</scope>
    <source>
        <strain evidence="3 4">130c</strain>
    </source>
</reference>
<keyword evidence="2" id="KW-0040">ANK repeat</keyword>
<keyword evidence="1" id="KW-0677">Repeat</keyword>
<dbReference type="OrthoDB" id="194358at2759"/>
<dbReference type="PANTHER" id="PTHR24161:SF124">
    <property type="entry name" value="TRANSIENT RECEPTOR POTENTIAL CHANNEL PYREXIA"/>
    <property type="match status" value="1"/>
</dbReference>
<evidence type="ECO:0000313" key="3">
    <source>
        <dbReference type="EMBL" id="CDW91813.1"/>
    </source>
</evidence>
<accession>A0A078BE05</accession>
<dbReference type="Proteomes" id="UP000039865">
    <property type="component" value="Unassembled WGS sequence"/>
</dbReference>
<dbReference type="SUPFAM" id="SSF48403">
    <property type="entry name" value="Ankyrin repeat"/>
    <property type="match status" value="1"/>
</dbReference>
<keyword evidence="4" id="KW-1185">Reference proteome</keyword>
<dbReference type="Gene3D" id="1.25.40.20">
    <property type="entry name" value="Ankyrin repeat-containing domain"/>
    <property type="match status" value="1"/>
</dbReference>
<dbReference type="InParanoid" id="A0A078BE05"/>